<dbReference type="Proteomes" id="UP001354931">
    <property type="component" value="Unassembled WGS sequence"/>
</dbReference>
<feature type="compositionally biased region" description="Low complexity" evidence="1">
    <location>
        <begin position="119"/>
        <end position="128"/>
    </location>
</feature>
<keyword evidence="5" id="KW-1185">Reference proteome</keyword>
<feature type="chain" id="PRO_5046119277" description="Sortase" evidence="3">
    <location>
        <begin position="27"/>
        <end position="195"/>
    </location>
</feature>
<comment type="caution">
    <text evidence="4">The sequence shown here is derived from an EMBL/GenBank/DDBJ whole genome shotgun (WGS) entry which is preliminary data.</text>
</comment>
<organism evidence="4 5">
    <name type="scientific">Streptomyces endophyticus</name>
    <dbReference type="NCBI Taxonomy" id="714166"/>
    <lineage>
        <taxon>Bacteria</taxon>
        <taxon>Bacillati</taxon>
        <taxon>Actinomycetota</taxon>
        <taxon>Actinomycetes</taxon>
        <taxon>Kitasatosporales</taxon>
        <taxon>Streptomycetaceae</taxon>
        <taxon>Streptomyces</taxon>
    </lineage>
</organism>
<evidence type="ECO:0000256" key="3">
    <source>
        <dbReference type="SAM" id="SignalP"/>
    </source>
</evidence>
<name>A0ABU6F1I9_9ACTN</name>
<reference evidence="4 5" key="1">
    <citation type="submission" date="2022-10" db="EMBL/GenBank/DDBJ databases">
        <authorList>
            <person name="Xie J."/>
            <person name="Shen N."/>
        </authorList>
    </citation>
    <scope>NUCLEOTIDE SEQUENCE [LARGE SCALE GENOMIC DNA]</scope>
    <source>
        <strain evidence="4 5">YIM65594</strain>
    </source>
</reference>
<feature type="transmembrane region" description="Helical" evidence="2">
    <location>
        <begin position="164"/>
        <end position="183"/>
    </location>
</feature>
<keyword evidence="3" id="KW-0732">Signal</keyword>
<feature type="region of interest" description="Disordered" evidence="1">
    <location>
        <begin position="119"/>
        <end position="140"/>
    </location>
</feature>
<evidence type="ECO:0008006" key="6">
    <source>
        <dbReference type="Google" id="ProtNLM"/>
    </source>
</evidence>
<dbReference type="EMBL" id="JAOZYC010000082">
    <property type="protein sequence ID" value="MEB8337869.1"/>
    <property type="molecule type" value="Genomic_DNA"/>
</dbReference>
<keyword evidence="2" id="KW-0812">Transmembrane</keyword>
<gene>
    <name evidence="4" type="ORF">OKJ99_10160</name>
</gene>
<evidence type="ECO:0000313" key="5">
    <source>
        <dbReference type="Proteomes" id="UP001354931"/>
    </source>
</evidence>
<evidence type="ECO:0000256" key="2">
    <source>
        <dbReference type="SAM" id="Phobius"/>
    </source>
</evidence>
<keyword evidence="2" id="KW-0472">Membrane</keyword>
<evidence type="ECO:0000256" key="1">
    <source>
        <dbReference type="SAM" id="MobiDB-lite"/>
    </source>
</evidence>
<proteinExistence type="predicted"/>
<feature type="signal peptide" evidence="3">
    <location>
        <begin position="1"/>
        <end position="26"/>
    </location>
</feature>
<keyword evidence="2" id="KW-1133">Transmembrane helix</keyword>
<accession>A0ABU6F1I9</accession>
<dbReference type="RefSeq" id="WP_326015540.1">
    <property type="nucleotide sequence ID" value="NZ_JAOZYC010000082.1"/>
</dbReference>
<sequence length="195" mass="18831">MRTGLLAVGIAGAAVLVTAPATAAQAADDGATITVTPRAAPAGTDVDLRVTGCDGATGSASSTAFVSPARLAPSADDPTLFAEARVKSTAAPDTYPVSVTCDGAEGKVTGTLRVVDGSAAGASPASSPTAPVHAGGGGTAERQALAVHRAPTAAPSEGPGTRHALIGLGLAAIAAVAVAVRSVRRRRSPGSPTRH</sequence>
<evidence type="ECO:0000313" key="4">
    <source>
        <dbReference type="EMBL" id="MEB8337869.1"/>
    </source>
</evidence>
<protein>
    <recommendedName>
        <fullName evidence="6">Sortase</fullName>
    </recommendedName>
</protein>